<dbReference type="KEGG" id="chk:D4L85_23665"/>
<dbReference type="CDD" id="cd08977">
    <property type="entry name" value="SusD"/>
    <property type="match status" value="1"/>
</dbReference>
<dbReference type="SUPFAM" id="SSF48452">
    <property type="entry name" value="TPR-like"/>
    <property type="match status" value="1"/>
</dbReference>
<dbReference type="InterPro" id="IPR011990">
    <property type="entry name" value="TPR-like_helical_dom_sf"/>
</dbReference>
<evidence type="ECO:0000259" key="6">
    <source>
        <dbReference type="Pfam" id="PF07980"/>
    </source>
</evidence>
<protein>
    <submittedName>
        <fullName evidence="8">RagB/SusD family nutrient uptake outer membrane protein</fullName>
    </submittedName>
</protein>
<keyword evidence="9" id="KW-1185">Reference proteome</keyword>
<comment type="subcellular location">
    <subcellularLocation>
        <location evidence="1">Cell outer membrane</location>
    </subcellularLocation>
</comment>
<keyword evidence="3" id="KW-0732">Signal</keyword>
<dbReference type="Pfam" id="PF14322">
    <property type="entry name" value="SusD-like_3"/>
    <property type="match status" value="1"/>
</dbReference>
<comment type="similarity">
    <text evidence="2">Belongs to the SusD family.</text>
</comment>
<sequence>MNNMKSLKKYIAPLLLTGVLACQSLDEDPKGFTSPDNYYATIQQGEAALTASMNALWNAWGEGYSYGYGNFIYDDQLLDGDMVIPNDFGSSLWDQHYKALNNVNGVLRAIKKGNFKGIDQGEIDGLEAQAKFLRGYNYFALVRLFGDLPLITEDTPDPVTSPIKQRTPIATVYDLIVSDFEYAIANLPTSWDGQPGKPTAGAAKGLLTKVYLTMATAPLNKTENYAKARDLAADLMDDGTYSLIPNVEDVFKPENKYGPEVMWGFNSTSDDPATDAHIWTPSVMDGWGDASLDPTWTDEWLKTTEPRQDAYLILEFDGIPYTDFDEQRPFVKKFTVPYITQDEYESGQTTANLPIIRYADVLLMYAEAANMAAGGPTPEAYEAINQVRRRAFNLPLDAPNATSDLAAGLSKEAFDDAVIDERNHELSFEYDRWFDLIRKRLLIKVNEVNHPDYLPNITDDDYLYPIPTYDAKILGSQNPGYTGE</sequence>
<evidence type="ECO:0000256" key="2">
    <source>
        <dbReference type="ARBA" id="ARBA00006275"/>
    </source>
</evidence>
<dbReference type="InterPro" id="IPR012944">
    <property type="entry name" value="SusD_RagB_dom"/>
</dbReference>
<accession>A0A385SSV5</accession>
<proteinExistence type="inferred from homology"/>
<dbReference type="Pfam" id="PF07980">
    <property type="entry name" value="SusD_RagB"/>
    <property type="match status" value="1"/>
</dbReference>
<dbReference type="PROSITE" id="PS51257">
    <property type="entry name" value="PROKAR_LIPOPROTEIN"/>
    <property type="match status" value="1"/>
</dbReference>
<dbReference type="Proteomes" id="UP000266183">
    <property type="component" value="Chromosome"/>
</dbReference>
<dbReference type="AlphaFoldDB" id="A0A385SSV5"/>
<evidence type="ECO:0000256" key="4">
    <source>
        <dbReference type="ARBA" id="ARBA00023136"/>
    </source>
</evidence>
<dbReference type="GO" id="GO:0009279">
    <property type="term" value="C:cell outer membrane"/>
    <property type="evidence" value="ECO:0007669"/>
    <property type="project" value="UniProtKB-SubCell"/>
</dbReference>
<organism evidence="8 9">
    <name type="scientific">Chryseolinea soli</name>
    <dbReference type="NCBI Taxonomy" id="2321403"/>
    <lineage>
        <taxon>Bacteria</taxon>
        <taxon>Pseudomonadati</taxon>
        <taxon>Bacteroidota</taxon>
        <taxon>Cytophagia</taxon>
        <taxon>Cytophagales</taxon>
        <taxon>Fulvivirgaceae</taxon>
        <taxon>Chryseolinea</taxon>
    </lineage>
</organism>
<evidence type="ECO:0000259" key="7">
    <source>
        <dbReference type="Pfam" id="PF14322"/>
    </source>
</evidence>
<evidence type="ECO:0000256" key="5">
    <source>
        <dbReference type="ARBA" id="ARBA00023237"/>
    </source>
</evidence>
<evidence type="ECO:0000256" key="1">
    <source>
        <dbReference type="ARBA" id="ARBA00004442"/>
    </source>
</evidence>
<name>A0A385SSV5_9BACT</name>
<evidence type="ECO:0000313" key="8">
    <source>
        <dbReference type="EMBL" id="AYB33401.1"/>
    </source>
</evidence>
<evidence type="ECO:0000313" key="9">
    <source>
        <dbReference type="Proteomes" id="UP000266183"/>
    </source>
</evidence>
<dbReference type="Gene3D" id="1.25.40.390">
    <property type="match status" value="1"/>
</dbReference>
<reference evidence="9" key="1">
    <citation type="submission" date="2018-09" db="EMBL/GenBank/DDBJ databases">
        <title>Chryseolinea sp. KIS68-18 isolated from soil.</title>
        <authorList>
            <person name="Weon H.-Y."/>
            <person name="Kwon S.-W."/>
            <person name="Lee S.A."/>
        </authorList>
    </citation>
    <scope>NUCLEOTIDE SEQUENCE [LARGE SCALE GENOMIC DNA]</scope>
    <source>
        <strain evidence="9">KIS68-18</strain>
    </source>
</reference>
<dbReference type="InterPro" id="IPR033985">
    <property type="entry name" value="SusD-like_N"/>
</dbReference>
<feature type="domain" description="RagB/SusD" evidence="6">
    <location>
        <begin position="327"/>
        <end position="440"/>
    </location>
</feature>
<dbReference type="EMBL" id="CP032382">
    <property type="protein sequence ID" value="AYB33401.1"/>
    <property type="molecule type" value="Genomic_DNA"/>
</dbReference>
<evidence type="ECO:0000256" key="3">
    <source>
        <dbReference type="ARBA" id="ARBA00022729"/>
    </source>
</evidence>
<feature type="domain" description="SusD-like N-terminal" evidence="7">
    <location>
        <begin position="82"/>
        <end position="212"/>
    </location>
</feature>
<keyword evidence="5" id="KW-0998">Cell outer membrane</keyword>
<keyword evidence="4" id="KW-0472">Membrane</keyword>
<gene>
    <name evidence="8" type="ORF">D4L85_23665</name>
</gene>